<sequence>MVYRVVFAPEAQEPLAELYRYIAQAATPYTALNFTENVIDYCESLAQFPHRGNCRDDLLPGLRITNYRRRTIIAFMLSEKTVSVLGIWHGGQDYENDLSGDEID</sequence>
<protein>
    <submittedName>
        <fullName evidence="2">Type II toxin-antitoxin system RelE/ParE family toxin</fullName>
    </submittedName>
</protein>
<organism evidence="2 3">
    <name type="scientific">Enterobacter agglomerans</name>
    <name type="common">Erwinia herbicola</name>
    <name type="synonym">Pantoea agglomerans</name>
    <dbReference type="NCBI Taxonomy" id="549"/>
    <lineage>
        <taxon>Bacteria</taxon>
        <taxon>Pseudomonadati</taxon>
        <taxon>Pseudomonadota</taxon>
        <taxon>Gammaproteobacteria</taxon>
        <taxon>Enterobacterales</taxon>
        <taxon>Erwiniaceae</taxon>
        <taxon>Pantoea</taxon>
        <taxon>Pantoea agglomerans group</taxon>
    </lineage>
</organism>
<dbReference type="Proteomes" id="UP000461948">
    <property type="component" value="Unassembled WGS sequence"/>
</dbReference>
<dbReference type="InterPro" id="IPR035093">
    <property type="entry name" value="RelE/ParE_toxin_dom_sf"/>
</dbReference>
<gene>
    <name evidence="2" type="ORF">GKC49_14230</name>
</gene>
<comment type="caution">
    <text evidence="2">The sequence shown here is derived from an EMBL/GenBank/DDBJ whole genome shotgun (WGS) entry which is preliminary data.</text>
</comment>
<dbReference type="EMBL" id="WKLC01000624">
    <property type="protein sequence ID" value="MSE16231.1"/>
    <property type="molecule type" value="Genomic_DNA"/>
</dbReference>
<dbReference type="InterPro" id="IPR007712">
    <property type="entry name" value="RelE/ParE_toxin"/>
</dbReference>
<keyword evidence="1" id="KW-1277">Toxin-antitoxin system</keyword>
<proteinExistence type="predicted"/>
<evidence type="ECO:0000313" key="3">
    <source>
        <dbReference type="Proteomes" id="UP000461948"/>
    </source>
</evidence>
<evidence type="ECO:0000256" key="1">
    <source>
        <dbReference type="ARBA" id="ARBA00022649"/>
    </source>
</evidence>
<accession>A0A7X2SWH4</accession>
<name>A0A7X2SWH4_ENTAG</name>
<dbReference type="Gene3D" id="3.30.2310.20">
    <property type="entry name" value="RelE-like"/>
    <property type="match status" value="1"/>
</dbReference>
<reference evidence="2 3" key="1">
    <citation type="submission" date="2019-11" db="EMBL/GenBank/DDBJ databases">
        <title>Draft Genome Sequence of Plant Growth-Promoting Rhizosphere-Associated Bacteria.</title>
        <authorList>
            <person name="Vasilyev I.Y."/>
            <person name="Radchenko V."/>
            <person name="Ilnitskaya E.V."/>
        </authorList>
    </citation>
    <scope>NUCLEOTIDE SEQUENCE [LARGE SCALE GENOMIC DNA]</scope>
    <source>
        <strain evidence="2 3">VRA_MhP_f</strain>
    </source>
</reference>
<evidence type="ECO:0000313" key="2">
    <source>
        <dbReference type="EMBL" id="MSE16231.1"/>
    </source>
</evidence>
<dbReference type="AlphaFoldDB" id="A0A7X2SWH4"/>
<dbReference type="Pfam" id="PF05016">
    <property type="entry name" value="ParE_toxin"/>
    <property type="match status" value="1"/>
</dbReference>